<dbReference type="OrthoDB" id="9793324at2"/>
<comment type="caution">
    <text evidence="1">The sequence shown here is derived from an EMBL/GenBank/DDBJ whole genome shotgun (WGS) entry which is preliminary data.</text>
</comment>
<dbReference type="Pfam" id="PF09551">
    <property type="entry name" value="Spore_II_R"/>
    <property type="match status" value="1"/>
</dbReference>
<dbReference type="AlphaFoldDB" id="A0A9D2WRY6"/>
<organism evidence="1 2">
    <name type="scientific">Sporotomaculum syntrophicum</name>
    <dbReference type="NCBI Taxonomy" id="182264"/>
    <lineage>
        <taxon>Bacteria</taxon>
        <taxon>Bacillati</taxon>
        <taxon>Bacillota</taxon>
        <taxon>Clostridia</taxon>
        <taxon>Eubacteriales</taxon>
        <taxon>Desulfallaceae</taxon>
        <taxon>Sporotomaculum</taxon>
    </lineage>
</organism>
<name>A0A9D2WRY6_9FIRM</name>
<gene>
    <name evidence="1" type="ORF">SPSYN_00550</name>
</gene>
<dbReference type="RefSeq" id="WP_161820985.1">
    <property type="nucleotide sequence ID" value="NZ_LSRS01000002.1"/>
</dbReference>
<dbReference type="InterPro" id="IPR014202">
    <property type="entry name" value="Spore_II_R"/>
</dbReference>
<dbReference type="EMBL" id="LSRS01000002">
    <property type="protein sequence ID" value="KAF1085821.1"/>
    <property type="molecule type" value="Genomic_DNA"/>
</dbReference>
<evidence type="ECO:0000313" key="1">
    <source>
        <dbReference type="EMBL" id="KAF1085821.1"/>
    </source>
</evidence>
<dbReference type="Proteomes" id="UP000798488">
    <property type="component" value="Unassembled WGS sequence"/>
</dbReference>
<accession>A0A9D2WRY6</accession>
<evidence type="ECO:0000313" key="2">
    <source>
        <dbReference type="Proteomes" id="UP000798488"/>
    </source>
</evidence>
<sequence>MHKSVIYLLIALLLTSTGGYYFYEQQRSKPAGLIRLHIIANSNTFYDQALKYRVKDRIVSEMSPAFSQATDLEAARQIADVNLATIQKITEEEIKRRGFNYPVKVVRGNYYFPAKKYNVQARDSIKSLTLPPGRYEAVRVIIGSGEGANWWCVLYPPLCFVDLQQAAPPVVLPAASAAQEQSIEKITENNIVEKSQKPQIKYRFRLFELIKKTLHTRVIFNK</sequence>
<protein>
    <submittedName>
        <fullName evidence="1">Stage II sporulation protein R</fullName>
    </submittedName>
</protein>
<proteinExistence type="predicted"/>
<reference evidence="1" key="1">
    <citation type="submission" date="2016-02" db="EMBL/GenBank/DDBJ databases">
        <title>Draft Genome Sequence of Sporotomaculum syntrophicum Strain FB, a Syntrophic Benzoate Degrader.</title>
        <authorList>
            <person name="Nobu M.K."/>
            <person name="Narihiro T."/>
            <person name="Qiu Y.-L."/>
            <person name="Ohashi A."/>
            <person name="Liu W.-T."/>
            <person name="Yuji S."/>
        </authorList>
    </citation>
    <scope>NUCLEOTIDE SEQUENCE</scope>
    <source>
        <strain evidence="1">FB</strain>
    </source>
</reference>
<keyword evidence="2" id="KW-1185">Reference proteome</keyword>